<comment type="subcellular location">
    <subcellularLocation>
        <location evidence="1">Membrane</location>
        <topology evidence="1">Multi-pass membrane protein</topology>
    </subcellularLocation>
</comment>
<dbReference type="InterPro" id="IPR006202">
    <property type="entry name" value="Neur_chan_lig-bd"/>
</dbReference>
<gene>
    <name evidence="8" type="ORF">NBR_LOCUS8933</name>
</gene>
<keyword evidence="9" id="KW-1185">Reference proteome</keyword>
<dbReference type="GO" id="GO:0005230">
    <property type="term" value="F:extracellular ligand-gated monoatomic ion channel activity"/>
    <property type="evidence" value="ECO:0007669"/>
    <property type="project" value="InterPro"/>
</dbReference>
<dbReference type="Gene3D" id="2.70.170.10">
    <property type="entry name" value="Neurotransmitter-gated ion-channel ligand-binding domain"/>
    <property type="match status" value="2"/>
</dbReference>
<feature type="transmembrane region" description="Helical" evidence="5">
    <location>
        <begin position="217"/>
        <end position="235"/>
    </location>
</feature>
<keyword evidence="4 5" id="KW-0472">Membrane</keyword>
<dbReference type="SUPFAM" id="SSF90112">
    <property type="entry name" value="Neurotransmitter-gated ion-channel transmembrane pore"/>
    <property type="match status" value="1"/>
</dbReference>
<dbReference type="PANTHER" id="PTHR18945">
    <property type="entry name" value="NEUROTRANSMITTER GATED ION CHANNEL"/>
    <property type="match status" value="1"/>
</dbReference>
<dbReference type="STRING" id="27835.A0A0N4Y098"/>
<dbReference type="PRINTS" id="PR00252">
    <property type="entry name" value="NRIONCHANNEL"/>
</dbReference>
<feature type="domain" description="Neurotransmitter-gated ion-channel ligand-binding" evidence="6">
    <location>
        <begin position="25"/>
        <end position="142"/>
    </location>
</feature>
<organism evidence="10">
    <name type="scientific">Nippostrongylus brasiliensis</name>
    <name type="common">Rat hookworm</name>
    <dbReference type="NCBI Taxonomy" id="27835"/>
    <lineage>
        <taxon>Eukaryota</taxon>
        <taxon>Metazoa</taxon>
        <taxon>Ecdysozoa</taxon>
        <taxon>Nematoda</taxon>
        <taxon>Chromadorea</taxon>
        <taxon>Rhabditida</taxon>
        <taxon>Rhabditina</taxon>
        <taxon>Rhabditomorpha</taxon>
        <taxon>Strongyloidea</taxon>
        <taxon>Heligmosomidae</taxon>
        <taxon>Nippostrongylus</taxon>
    </lineage>
</organism>
<proteinExistence type="predicted"/>
<dbReference type="Pfam" id="PF02932">
    <property type="entry name" value="Neur_chan_memb"/>
    <property type="match status" value="1"/>
</dbReference>
<dbReference type="OMA" id="SYIMCAI"/>
<dbReference type="CDD" id="cd19051">
    <property type="entry name" value="LGIC_TM_cation"/>
    <property type="match status" value="1"/>
</dbReference>
<dbReference type="InterPro" id="IPR006029">
    <property type="entry name" value="Neurotrans-gated_channel_TM"/>
</dbReference>
<dbReference type="WBParaSite" id="NBR_0000893201-mRNA-1">
    <property type="protein sequence ID" value="NBR_0000893201-mRNA-1"/>
    <property type="gene ID" value="NBR_0000893201"/>
</dbReference>
<evidence type="ECO:0000256" key="3">
    <source>
        <dbReference type="ARBA" id="ARBA00022989"/>
    </source>
</evidence>
<dbReference type="Proteomes" id="UP000271162">
    <property type="component" value="Unassembled WGS sequence"/>
</dbReference>
<keyword evidence="2 5" id="KW-0812">Transmembrane</keyword>
<reference evidence="8 9" key="2">
    <citation type="submission" date="2018-11" db="EMBL/GenBank/DDBJ databases">
        <authorList>
            <consortium name="Pathogen Informatics"/>
        </authorList>
    </citation>
    <scope>NUCLEOTIDE SEQUENCE [LARGE SCALE GENOMIC DNA]</scope>
</reference>
<dbReference type="SUPFAM" id="SSF63712">
    <property type="entry name" value="Nicotinic receptor ligand binding domain-like"/>
    <property type="match status" value="1"/>
</dbReference>
<evidence type="ECO:0000313" key="8">
    <source>
        <dbReference type="EMBL" id="VDL72522.1"/>
    </source>
</evidence>
<evidence type="ECO:0000259" key="6">
    <source>
        <dbReference type="Pfam" id="PF02931"/>
    </source>
</evidence>
<evidence type="ECO:0000256" key="2">
    <source>
        <dbReference type="ARBA" id="ARBA00022692"/>
    </source>
</evidence>
<protein>
    <submittedName>
        <fullName evidence="10">Proton-gated ion channel subunit pbo-5 (inferred by orthology to a C. elegans protein)</fullName>
    </submittedName>
</protein>
<feature type="transmembrane region" description="Helical" evidence="5">
    <location>
        <begin position="301"/>
        <end position="321"/>
    </location>
</feature>
<dbReference type="InterPro" id="IPR036734">
    <property type="entry name" value="Neur_chan_lig-bd_sf"/>
</dbReference>
<evidence type="ECO:0000313" key="10">
    <source>
        <dbReference type="WBParaSite" id="NBR_0000893201-mRNA-1"/>
    </source>
</evidence>
<dbReference type="InterPro" id="IPR036719">
    <property type="entry name" value="Neuro-gated_channel_TM_sf"/>
</dbReference>
<feature type="domain" description="Neurotransmitter-gated ion-channel transmembrane" evidence="7">
    <location>
        <begin position="213"/>
        <end position="275"/>
    </location>
</feature>
<dbReference type="GO" id="GO:0016020">
    <property type="term" value="C:membrane"/>
    <property type="evidence" value="ECO:0007669"/>
    <property type="project" value="UniProtKB-SubCell"/>
</dbReference>
<dbReference type="GO" id="GO:0004888">
    <property type="term" value="F:transmembrane signaling receptor activity"/>
    <property type="evidence" value="ECO:0007669"/>
    <property type="project" value="InterPro"/>
</dbReference>
<sequence>MPGLSWVLFSGNFSRKFFVFQGSSKKLTEYLFTRHNVNAPPDGLLDVHYEMELVHILGIDELKQTMTVLVYVDEKWNDPSLSWDPALFGGITKTWLPITKIWVPDIIIFNMLHHEDLLSAVRAPALIYPNGTVEASHPAVYTDKIRLHAHTEHSLQHYTDNEEWRLLKVNVVEDEYEHEGINVSELRYDVSVKRRPLFYMVTLTFPSYVMCAISERFTLGVTAILTMAVLSLVVSEKVPHSSTHVPLLVAYFLFNMIAVSLAAMTTGLVMRIHRMGRYDPSAIRRRREMNGYVRISERLDLIFMSFFLSLVTIPVIVLFYLS</sequence>
<dbReference type="Gene3D" id="1.20.58.390">
    <property type="entry name" value="Neurotransmitter-gated ion-channel transmembrane domain"/>
    <property type="match status" value="1"/>
</dbReference>
<dbReference type="InterPro" id="IPR038050">
    <property type="entry name" value="Neuro_actylchol_rec"/>
</dbReference>
<name>A0A0N4Y098_NIPBR</name>
<evidence type="ECO:0000256" key="1">
    <source>
        <dbReference type="ARBA" id="ARBA00004141"/>
    </source>
</evidence>
<evidence type="ECO:0000256" key="4">
    <source>
        <dbReference type="ARBA" id="ARBA00023136"/>
    </source>
</evidence>
<dbReference type="AlphaFoldDB" id="A0A0N4Y098"/>
<dbReference type="EMBL" id="UYSL01020069">
    <property type="protein sequence ID" value="VDL72522.1"/>
    <property type="molecule type" value="Genomic_DNA"/>
</dbReference>
<dbReference type="Pfam" id="PF02931">
    <property type="entry name" value="Neur_chan_LBD"/>
    <property type="match status" value="1"/>
</dbReference>
<evidence type="ECO:0000256" key="5">
    <source>
        <dbReference type="SAM" id="Phobius"/>
    </source>
</evidence>
<dbReference type="CDD" id="cd18989">
    <property type="entry name" value="LGIC_ECD_cation"/>
    <property type="match status" value="1"/>
</dbReference>
<feature type="transmembrane region" description="Helical" evidence="5">
    <location>
        <begin position="247"/>
        <end position="269"/>
    </location>
</feature>
<evidence type="ECO:0000259" key="7">
    <source>
        <dbReference type="Pfam" id="PF02932"/>
    </source>
</evidence>
<evidence type="ECO:0000313" key="9">
    <source>
        <dbReference type="Proteomes" id="UP000271162"/>
    </source>
</evidence>
<keyword evidence="3 5" id="KW-1133">Transmembrane helix</keyword>
<accession>A0A0N4Y098</accession>
<dbReference type="InterPro" id="IPR006201">
    <property type="entry name" value="Neur_channel"/>
</dbReference>
<reference evidence="10" key="1">
    <citation type="submission" date="2016-04" db="UniProtKB">
        <authorList>
            <consortium name="WormBaseParasite"/>
        </authorList>
    </citation>
    <scope>IDENTIFICATION</scope>
</reference>